<accession>A0A0F8YL42</accession>
<name>A0A0F8YL42_9ZZZZ</name>
<dbReference type="EMBL" id="LAZR01052815">
    <property type="protein sequence ID" value="KKK82112.1"/>
    <property type="molecule type" value="Genomic_DNA"/>
</dbReference>
<organism evidence="1">
    <name type="scientific">marine sediment metagenome</name>
    <dbReference type="NCBI Taxonomy" id="412755"/>
    <lineage>
        <taxon>unclassified sequences</taxon>
        <taxon>metagenomes</taxon>
        <taxon>ecological metagenomes</taxon>
    </lineage>
</organism>
<feature type="non-terminal residue" evidence="1">
    <location>
        <position position="56"/>
    </location>
</feature>
<gene>
    <name evidence="1" type="ORF">LCGC14_2806640</name>
</gene>
<proteinExistence type="predicted"/>
<evidence type="ECO:0000313" key="1">
    <source>
        <dbReference type="EMBL" id="KKK82112.1"/>
    </source>
</evidence>
<sequence length="56" mass="6435">MTSYRGRIVAKSSHDQHDPELGFVRYTTGDVIEMTPREKAWLVDELHHVELVPADT</sequence>
<protein>
    <submittedName>
        <fullName evidence="1">Uncharacterized protein</fullName>
    </submittedName>
</protein>
<dbReference type="AlphaFoldDB" id="A0A0F8YL42"/>
<reference evidence="1" key="1">
    <citation type="journal article" date="2015" name="Nature">
        <title>Complex archaea that bridge the gap between prokaryotes and eukaryotes.</title>
        <authorList>
            <person name="Spang A."/>
            <person name="Saw J.H."/>
            <person name="Jorgensen S.L."/>
            <person name="Zaremba-Niedzwiedzka K."/>
            <person name="Martijn J."/>
            <person name="Lind A.E."/>
            <person name="van Eijk R."/>
            <person name="Schleper C."/>
            <person name="Guy L."/>
            <person name="Ettema T.J."/>
        </authorList>
    </citation>
    <scope>NUCLEOTIDE SEQUENCE</scope>
</reference>
<comment type="caution">
    <text evidence="1">The sequence shown here is derived from an EMBL/GenBank/DDBJ whole genome shotgun (WGS) entry which is preliminary data.</text>
</comment>